<gene>
    <name evidence="1" type="ORF">DEO27_013120</name>
</gene>
<reference evidence="1" key="1">
    <citation type="submission" date="2019-08" db="EMBL/GenBank/DDBJ databases">
        <title>Comparative genome analysis confer to the adaptation heavy metal polluted environment.</title>
        <authorList>
            <person name="Li Y."/>
        </authorList>
    </citation>
    <scope>NUCLEOTIDE SEQUENCE [LARGE SCALE GENOMIC DNA]</scope>
    <source>
        <strain evidence="1">P1</strain>
    </source>
</reference>
<accession>A0A5C1HZ85</accession>
<dbReference type="OrthoDB" id="850138at2"/>
<proteinExistence type="predicted"/>
<evidence type="ECO:0000313" key="2">
    <source>
        <dbReference type="Proteomes" id="UP000251402"/>
    </source>
</evidence>
<dbReference type="RefSeq" id="WP_112574252.1">
    <property type="nucleotide sequence ID" value="NZ_CP043450.1"/>
</dbReference>
<sequence>MKTSNKFLLIAVLLLIISVGIYDIQLKAEYLKGDYKNPYHGFINLKYRNFKVIKLGSSTTINITLVKGPFKVLADPDAMEYIKIDQRHDSLFIRAAFKANWHNVRSDQVLYISCPELTSFDADAKYMAAETQVIDTAASADFKWRPTTITGFSGDKLNISADHASNLFLKNNKFNTLNAVVGSSNGAVSNLTIETGNQFGKTNLDIRNKSRLWIKDDSLSNINYKLADSAKLILNGNTRQIRNNK</sequence>
<dbReference type="AlphaFoldDB" id="A0A5C1HZ85"/>
<organism evidence="1 2">
    <name type="scientific">Mucilaginibacter rubeus</name>
    <dbReference type="NCBI Taxonomy" id="2027860"/>
    <lineage>
        <taxon>Bacteria</taxon>
        <taxon>Pseudomonadati</taxon>
        <taxon>Bacteroidota</taxon>
        <taxon>Sphingobacteriia</taxon>
        <taxon>Sphingobacteriales</taxon>
        <taxon>Sphingobacteriaceae</taxon>
        <taxon>Mucilaginibacter</taxon>
    </lineage>
</organism>
<protein>
    <submittedName>
        <fullName evidence="1">Uncharacterized protein</fullName>
    </submittedName>
</protein>
<evidence type="ECO:0000313" key="1">
    <source>
        <dbReference type="EMBL" id="QEM10923.1"/>
    </source>
</evidence>
<name>A0A5C1HZ85_9SPHI</name>
<dbReference type="KEGG" id="mrub:DEO27_013120"/>
<dbReference type="EMBL" id="CP043450">
    <property type="protein sequence ID" value="QEM10923.1"/>
    <property type="molecule type" value="Genomic_DNA"/>
</dbReference>
<dbReference type="Gene3D" id="2.160.20.120">
    <property type="match status" value="1"/>
</dbReference>
<keyword evidence="2" id="KW-1185">Reference proteome</keyword>
<dbReference type="Proteomes" id="UP000251402">
    <property type="component" value="Chromosome"/>
</dbReference>